<dbReference type="GO" id="GO:0008234">
    <property type="term" value="F:cysteine-type peptidase activity"/>
    <property type="evidence" value="ECO:0007669"/>
    <property type="project" value="InterPro"/>
</dbReference>
<dbReference type="InterPro" id="IPR003653">
    <property type="entry name" value="Peptidase_C48_C"/>
</dbReference>
<dbReference type="EMBL" id="JH159152">
    <property type="protein sequence ID" value="EGZ23543.1"/>
    <property type="molecule type" value="Genomic_DNA"/>
</dbReference>
<organism evidence="5 6">
    <name type="scientific">Phytophthora sojae (strain P6497)</name>
    <name type="common">Soybean stem and root rot agent</name>
    <name type="synonym">Phytophthora megasperma f. sp. glycines</name>
    <dbReference type="NCBI Taxonomy" id="1094619"/>
    <lineage>
        <taxon>Eukaryota</taxon>
        <taxon>Sar</taxon>
        <taxon>Stramenopiles</taxon>
        <taxon>Oomycota</taxon>
        <taxon>Peronosporomycetes</taxon>
        <taxon>Peronosporales</taxon>
        <taxon>Peronosporaceae</taxon>
        <taxon>Phytophthora</taxon>
    </lineage>
</organism>
<reference evidence="5 6" key="1">
    <citation type="journal article" date="2006" name="Science">
        <title>Phytophthora genome sequences uncover evolutionary origins and mechanisms of pathogenesis.</title>
        <authorList>
            <person name="Tyler B.M."/>
            <person name="Tripathy S."/>
            <person name="Zhang X."/>
            <person name="Dehal P."/>
            <person name="Jiang R.H."/>
            <person name="Aerts A."/>
            <person name="Arredondo F.D."/>
            <person name="Baxter L."/>
            <person name="Bensasson D."/>
            <person name="Beynon J.L."/>
            <person name="Chapman J."/>
            <person name="Damasceno C.M."/>
            <person name="Dorrance A.E."/>
            <person name="Dou D."/>
            <person name="Dickerman A.W."/>
            <person name="Dubchak I.L."/>
            <person name="Garbelotto M."/>
            <person name="Gijzen M."/>
            <person name="Gordon S.G."/>
            <person name="Govers F."/>
            <person name="Grunwald N.J."/>
            <person name="Huang W."/>
            <person name="Ivors K.L."/>
            <person name="Jones R.W."/>
            <person name="Kamoun S."/>
            <person name="Krampis K."/>
            <person name="Lamour K.H."/>
            <person name="Lee M.K."/>
            <person name="McDonald W.H."/>
            <person name="Medina M."/>
            <person name="Meijer H.J."/>
            <person name="Nordberg E.K."/>
            <person name="Maclean D.J."/>
            <person name="Ospina-Giraldo M.D."/>
            <person name="Morris P.F."/>
            <person name="Phuntumart V."/>
            <person name="Putnam N.H."/>
            <person name="Rash S."/>
            <person name="Rose J.K."/>
            <person name="Sakihama Y."/>
            <person name="Salamov A.A."/>
            <person name="Savidor A."/>
            <person name="Scheuring C.F."/>
            <person name="Smith B.M."/>
            <person name="Sobral B.W."/>
            <person name="Terry A."/>
            <person name="Torto-Alalibo T.A."/>
            <person name="Win J."/>
            <person name="Xu Z."/>
            <person name="Zhang H."/>
            <person name="Grigoriev I.V."/>
            <person name="Rokhsar D.S."/>
            <person name="Boore J.L."/>
        </authorList>
    </citation>
    <scope>NUCLEOTIDE SEQUENCE [LARGE SCALE GENOMIC DNA]</scope>
    <source>
        <strain evidence="5 6">P6497</strain>
    </source>
</reference>
<dbReference type="Gene3D" id="3.40.395.10">
    <property type="entry name" value="Adenoviral Proteinase, Chain A"/>
    <property type="match status" value="1"/>
</dbReference>
<accession>G4YSQ0</accession>
<dbReference type="GeneID" id="20655441"/>
<dbReference type="InterPro" id="IPR038765">
    <property type="entry name" value="Papain-like_cys_pep_sf"/>
</dbReference>
<protein>
    <recommendedName>
        <fullName evidence="4">Ubiquitin-like protease family profile domain-containing protein</fullName>
    </recommendedName>
</protein>
<dbReference type="Pfam" id="PF02902">
    <property type="entry name" value="Peptidase_C48"/>
    <property type="match status" value="1"/>
</dbReference>
<evidence type="ECO:0000256" key="3">
    <source>
        <dbReference type="ARBA" id="ARBA00022801"/>
    </source>
</evidence>
<dbReference type="GO" id="GO:0006508">
    <property type="term" value="P:proteolysis"/>
    <property type="evidence" value="ECO:0007669"/>
    <property type="project" value="UniProtKB-KW"/>
</dbReference>
<proteinExistence type="inferred from homology"/>
<comment type="similarity">
    <text evidence="1">Belongs to the peptidase C48 family.</text>
</comment>
<keyword evidence="2" id="KW-0645">Protease</keyword>
<dbReference type="KEGG" id="psoj:PHYSODRAFT_481969"/>
<name>G4YSQ0_PHYSP</name>
<evidence type="ECO:0000256" key="1">
    <source>
        <dbReference type="ARBA" id="ARBA00005234"/>
    </source>
</evidence>
<evidence type="ECO:0000313" key="5">
    <source>
        <dbReference type="EMBL" id="EGZ23543.1"/>
    </source>
</evidence>
<dbReference type="RefSeq" id="XP_009518831.1">
    <property type="nucleotide sequence ID" value="XM_009520536.1"/>
</dbReference>
<feature type="domain" description="Ubiquitin-like protease family profile" evidence="4">
    <location>
        <begin position="1"/>
        <end position="102"/>
    </location>
</feature>
<dbReference type="InParanoid" id="G4YSQ0"/>
<dbReference type="AlphaFoldDB" id="G4YSQ0"/>
<dbReference type="Proteomes" id="UP000002640">
    <property type="component" value="Unassembled WGS sequence"/>
</dbReference>
<feature type="non-terminal residue" evidence="5">
    <location>
        <position position="1"/>
    </location>
</feature>
<sequence length="138" mass="15613">TEDPKQQSDHLNGTCGRVKWGSFPFVFLPISGRKHWSFVIVENAFQPGPTNINHTDSLKGERKRNAPDLLSTPWGHGIFYIKPQQNNSIDCGVYVMHYIARISKEIARLYNAKQAPHCIKNKLTEWTSGFNAGAPDNF</sequence>
<evidence type="ECO:0000313" key="6">
    <source>
        <dbReference type="Proteomes" id="UP000002640"/>
    </source>
</evidence>
<dbReference type="PROSITE" id="PS50600">
    <property type="entry name" value="ULP_PROTEASE"/>
    <property type="match status" value="1"/>
</dbReference>
<keyword evidence="6" id="KW-1185">Reference proteome</keyword>
<gene>
    <name evidence="5" type="ORF">PHYSODRAFT_481969</name>
</gene>
<dbReference type="SUPFAM" id="SSF54001">
    <property type="entry name" value="Cysteine proteinases"/>
    <property type="match status" value="1"/>
</dbReference>
<evidence type="ECO:0000259" key="4">
    <source>
        <dbReference type="PROSITE" id="PS50600"/>
    </source>
</evidence>
<keyword evidence="3" id="KW-0378">Hydrolase</keyword>
<evidence type="ECO:0000256" key="2">
    <source>
        <dbReference type="ARBA" id="ARBA00022670"/>
    </source>
</evidence>
<dbReference type="SMR" id="G4YSQ0"/>